<comment type="similarity">
    <text evidence="1 3">Belongs to the TPP enzyme family.</text>
</comment>
<accession>Q8TR30</accession>
<protein>
    <submittedName>
        <fullName evidence="7">Acetolactate synthase, large subunit</fullName>
    </submittedName>
</protein>
<dbReference type="GO" id="GO:0009099">
    <property type="term" value="P:L-valine biosynthetic process"/>
    <property type="evidence" value="ECO:0000318"/>
    <property type="project" value="GO_Central"/>
</dbReference>
<dbReference type="GO" id="GO:0005948">
    <property type="term" value="C:acetolactate synthase complex"/>
    <property type="evidence" value="ECO:0000318"/>
    <property type="project" value="GO_Central"/>
</dbReference>
<dbReference type="AlphaFoldDB" id="Q8TR30"/>
<feature type="domain" description="Thiamine pyrophosphate enzyme central" evidence="4">
    <location>
        <begin position="191"/>
        <end position="324"/>
    </location>
</feature>
<dbReference type="Pfam" id="PF02775">
    <property type="entry name" value="TPP_enzyme_C"/>
    <property type="match status" value="1"/>
</dbReference>
<dbReference type="FunFam" id="3.40.50.970:FF:000007">
    <property type="entry name" value="Acetolactate synthase"/>
    <property type="match status" value="1"/>
</dbReference>
<dbReference type="SUPFAM" id="SSF52518">
    <property type="entry name" value="Thiamin diphosphate-binding fold (THDP-binding)"/>
    <property type="match status" value="2"/>
</dbReference>
<dbReference type="InterPro" id="IPR011766">
    <property type="entry name" value="TPP_enzyme_TPP-bd"/>
</dbReference>
<dbReference type="GO" id="GO:0003984">
    <property type="term" value="F:acetolactate synthase activity"/>
    <property type="evidence" value="ECO:0000318"/>
    <property type="project" value="GO_Central"/>
</dbReference>
<dbReference type="InParanoid" id="Q8TR30"/>
<dbReference type="EMBL" id="AE010299">
    <property type="protein sequence ID" value="AAM04770.1"/>
    <property type="molecule type" value="Genomic_DNA"/>
</dbReference>
<dbReference type="InterPro" id="IPR029035">
    <property type="entry name" value="DHS-like_NAD/FAD-binding_dom"/>
</dbReference>
<dbReference type="GO" id="GO:0009097">
    <property type="term" value="P:isoleucine biosynthetic process"/>
    <property type="evidence" value="ECO:0000318"/>
    <property type="project" value="GO_Central"/>
</dbReference>
<dbReference type="EnsemblBacteria" id="AAM04770">
    <property type="protein sequence ID" value="AAM04770"/>
    <property type="gene ID" value="MA_1354"/>
</dbReference>
<evidence type="ECO:0000259" key="5">
    <source>
        <dbReference type="Pfam" id="PF02775"/>
    </source>
</evidence>
<dbReference type="InterPro" id="IPR045229">
    <property type="entry name" value="TPP_enz"/>
</dbReference>
<dbReference type="Gene3D" id="3.40.50.970">
    <property type="match status" value="2"/>
</dbReference>
<dbReference type="CDD" id="cd07035">
    <property type="entry name" value="TPP_PYR_POX_like"/>
    <property type="match status" value="1"/>
</dbReference>
<dbReference type="Proteomes" id="UP000002487">
    <property type="component" value="Chromosome"/>
</dbReference>
<organism evidence="7 8">
    <name type="scientific">Methanosarcina acetivorans (strain ATCC 35395 / DSM 2834 / JCM 12185 / C2A)</name>
    <dbReference type="NCBI Taxonomy" id="188937"/>
    <lineage>
        <taxon>Archaea</taxon>
        <taxon>Methanobacteriati</taxon>
        <taxon>Methanobacteriota</taxon>
        <taxon>Stenosarchaea group</taxon>
        <taxon>Methanomicrobia</taxon>
        <taxon>Methanosarcinales</taxon>
        <taxon>Methanosarcinaceae</taxon>
        <taxon>Methanosarcina</taxon>
    </lineage>
</organism>
<dbReference type="InterPro" id="IPR012000">
    <property type="entry name" value="Thiamin_PyroP_enz_cen_dom"/>
</dbReference>
<evidence type="ECO:0000259" key="6">
    <source>
        <dbReference type="Pfam" id="PF02776"/>
    </source>
</evidence>
<evidence type="ECO:0000313" key="7">
    <source>
        <dbReference type="EMBL" id="AAM04770.1"/>
    </source>
</evidence>
<dbReference type="KEGG" id="mac:MA_1354"/>
<evidence type="ECO:0000256" key="1">
    <source>
        <dbReference type="ARBA" id="ARBA00007812"/>
    </source>
</evidence>
<evidence type="ECO:0000313" key="8">
    <source>
        <dbReference type="Proteomes" id="UP000002487"/>
    </source>
</evidence>
<dbReference type="InterPro" id="IPR029061">
    <property type="entry name" value="THDP-binding"/>
</dbReference>
<dbReference type="Gene3D" id="3.40.50.1220">
    <property type="entry name" value="TPP-binding domain"/>
    <property type="match status" value="1"/>
</dbReference>
<keyword evidence="8" id="KW-1185">Reference proteome</keyword>
<dbReference type="GO" id="GO:0000287">
    <property type="term" value="F:magnesium ion binding"/>
    <property type="evidence" value="ECO:0007669"/>
    <property type="project" value="InterPro"/>
</dbReference>
<dbReference type="PANTHER" id="PTHR18968">
    <property type="entry name" value="THIAMINE PYROPHOSPHATE ENZYMES"/>
    <property type="match status" value="1"/>
</dbReference>
<dbReference type="GO" id="GO:0044272">
    <property type="term" value="P:sulfur compound biosynthetic process"/>
    <property type="evidence" value="ECO:0007669"/>
    <property type="project" value="UniProtKB-ARBA"/>
</dbReference>
<keyword evidence="2 3" id="KW-0786">Thiamine pyrophosphate</keyword>
<dbReference type="HOGENOM" id="CLU_013748_3_2_2"/>
<dbReference type="NCBIfam" id="NF006187">
    <property type="entry name" value="PRK08322.1"/>
    <property type="match status" value="1"/>
</dbReference>
<dbReference type="PhylomeDB" id="Q8TR30"/>
<dbReference type="Pfam" id="PF00205">
    <property type="entry name" value="TPP_enzyme_M"/>
    <property type="match status" value="1"/>
</dbReference>
<dbReference type="SUPFAM" id="SSF52467">
    <property type="entry name" value="DHS-like NAD/FAD-binding domain"/>
    <property type="match status" value="1"/>
</dbReference>
<sequence>MGFFMKASDLFVTQLKEEGVEYIFGLPGEENLALLESLRNSNIKLIITRHEQAAAFMAAAYGRLTGKAGVCFSTLGPGATNLVTGVAQAQLIGAPLISISGQKALVDNWQARFQLVDVVRMMEPLCKKAVSISDPGRIPTVIRNAFKHAEAEKPGAVHIELPEDVAGEETDAVVQKRSRIKIPSPDPEAVEMAARMIHKAKNPLIIVSSGANRTEVTEELEYFSRKTGIYLVHTQMGKGVVPDDCIYSLFATGIHARDYVNCGIDGADLIITVGYDIVEYPPYLWNRHLDKKIINIDFADSIPDRYFNPDVEVIGDIASSIRQLAARIPEKREFPFFENTRNFIEEKINSPFRKGYPPLPQEIVQSVRKVLGREDIISLDNGIYKLWFSRLYKAYAPNTVLLDNALATMGAGFSAGLVAKLLHPERRVLAVCGDGGFMMNCQELETAIRYKIPLVVLILNDNAFGFIKWKQKKLHFEDFALDCGNPDFVRFAESFGATGLKVEEGDDLSEVLEKAFFLNKLVAIECPIDYSVNYETFSIELGNLVCKF</sequence>
<dbReference type="CDD" id="cd02010">
    <property type="entry name" value="TPP_ALS"/>
    <property type="match status" value="1"/>
</dbReference>
<feature type="domain" description="Thiamine pyrophosphate enzyme N-terminal TPP-binding" evidence="6">
    <location>
        <begin position="5"/>
        <end position="118"/>
    </location>
</feature>
<dbReference type="PANTHER" id="PTHR18968:SF129">
    <property type="entry name" value="ACETOLACTATE SYNTHASE"/>
    <property type="match status" value="1"/>
</dbReference>
<dbReference type="GO" id="GO:0030976">
    <property type="term" value="F:thiamine pyrophosphate binding"/>
    <property type="evidence" value="ECO:0007669"/>
    <property type="project" value="InterPro"/>
</dbReference>
<evidence type="ECO:0000256" key="2">
    <source>
        <dbReference type="ARBA" id="ARBA00023052"/>
    </source>
</evidence>
<name>Q8TR30_METAC</name>
<evidence type="ECO:0000259" key="4">
    <source>
        <dbReference type="Pfam" id="PF00205"/>
    </source>
</evidence>
<gene>
    <name evidence="7" type="ordered locus">MA_1354</name>
</gene>
<proteinExistence type="inferred from homology"/>
<dbReference type="Pfam" id="PF02776">
    <property type="entry name" value="TPP_enzyme_N"/>
    <property type="match status" value="1"/>
</dbReference>
<dbReference type="InterPro" id="IPR012001">
    <property type="entry name" value="Thiamin_PyroP_enz_TPP-bd_dom"/>
</dbReference>
<evidence type="ECO:0000256" key="3">
    <source>
        <dbReference type="RuleBase" id="RU362132"/>
    </source>
</evidence>
<reference evidence="7 8" key="1">
    <citation type="journal article" date="2002" name="Genome Res.">
        <title>The genome of Methanosarcina acetivorans reveals extensive metabolic and physiological diversity.</title>
        <authorList>
            <person name="Galagan J.E."/>
            <person name="Nusbaum C."/>
            <person name="Roy A."/>
            <person name="Endrizzi M.G."/>
            <person name="Macdonald P."/>
            <person name="FitzHugh W."/>
            <person name="Calvo S."/>
            <person name="Engels R."/>
            <person name="Smirnov S."/>
            <person name="Atnoor D."/>
            <person name="Brown A."/>
            <person name="Allen N."/>
            <person name="Naylor J."/>
            <person name="Stange-Thomann N."/>
            <person name="DeArellano K."/>
            <person name="Johnson R."/>
            <person name="Linton L."/>
            <person name="McEwan P."/>
            <person name="McKernan K."/>
            <person name="Talamas J."/>
            <person name="Tirrell A."/>
            <person name="Ye W."/>
            <person name="Zimmer A."/>
            <person name="Barber R.D."/>
            <person name="Cann I."/>
            <person name="Graham D.E."/>
            <person name="Grahame D.A."/>
            <person name="Guss A."/>
            <person name="Hedderich R."/>
            <person name="Ingram-Smith C."/>
            <person name="Kuettner C.H."/>
            <person name="Krzycki J.A."/>
            <person name="Leigh J.A."/>
            <person name="Li W."/>
            <person name="Liu J."/>
            <person name="Mukhopadhyay B."/>
            <person name="Reeve J.N."/>
            <person name="Smith K."/>
            <person name="Springer T.A."/>
            <person name="Umayam L.A."/>
            <person name="White O."/>
            <person name="White R.H."/>
            <person name="de Macario E.C."/>
            <person name="Ferry J.G."/>
            <person name="Jarrell K.F."/>
            <person name="Jing H."/>
            <person name="Macario A.J.L."/>
            <person name="Paulsen I."/>
            <person name="Pritchett M."/>
            <person name="Sowers K.R."/>
            <person name="Swanson R.V."/>
            <person name="Zinder S.H."/>
            <person name="Lander E."/>
            <person name="Metcalf W.W."/>
            <person name="Birren B."/>
        </authorList>
    </citation>
    <scope>NUCLEOTIDE SEQUENCE [LARGE SCALE GENOMIC DNA]</scope>
    <source>
        <strain evidence="8">ATCC 35395 / DSM 2834 / JCM 12185 / C2A</strain>
    </source>
</reference>
<dbReference type="STRING" id="188937.MA_1354"/>
<feature type="domain" description="Thiamine pyrophosphate enzyme TPP-binding" evidence="5">
    <location>
        <begin position="380"/>
        <end position="525"/>
    </location>
</feature>
<dbReference type="GO" id="GO:0050660">
    <property type="term" value="F:flavin adenine dinucleotide binding"/>
    <property type="evidence" value="ECO:0000318"/>
    <property type="project" value="GO_Central"/>
</dbReference>